<protein>
    <submittedName>
        <fullName evidence="1">Unannotated protein</fullName>
    </submittedName>
</protein>
<evidence type="ECO:0000313" key="1">
    <source>
        <dbReference type="EMBL" id="CAB4603302.1"/>
    </source>
</evidence>
<dbReference type="SUPFAM" id="SSF51679">
    <property type="entry name" value="Bacterial luciferase-like"/>
    <property type="match status" value="1"/>
</dbReference>
<dbReference type="GO" id="GO:0016705">
    <property type="term" value="F:oxidoreductase activity, acting on paired donors, with incorporation or reduction of molecular oxygen"/>
    <property type="evidence" value="ECO:0007669"/>
    <property type="project" value="InterPro"/>
</dbReference>
<accession>A0A6J6GPN0</accession>
<organism evidence="1">
    <name type="scientific">freshwater metagenome</name>
    <dbReference type="NCBI Taxonomy" id="449393"/>
    <lineage>
        <taxon>unclassified sequences</taxon>
        <taxon>metagenomes</taxon>
        <taxon>ecological metagenomes</taxon>
    </lineage>
</organism>
<name>A0A6J6GPN0_9ZZZZ</name>
<proteinExistence type="predicted"/>
<sequence length="76" mass="8783">MFFLAEDEKTIEKIRLAAPADRTIVGSDAHIIEQLNLFKELGYNEIIIPDFTLGRDPVSRLNAYERFRTDILPFVD</sequence>
<reference evidence="1" key="1">
    <citation type="submission" date="2020-05" db="EMBL/GenBank/DDBJ databases">
        <authorList>
            <person name="Chiriac C."/>
            <person name="Salcher M."/>
            <person name="Ghai R."/>
            <person name="Kavagutti S V."/>
        </authorList>
    </citation>
    <scope>NUCLEOTIDE SEQUENCE</scope>
</reference>
<dbReference type="InterPro" id="IPR036661">
    <property type="entry name" value="Luciferase-like_sf"/>
</dbReference>
<dbReference type="EMBL" id="CAEZUK010000137">
    <property type="protein sequence ID" value="CAB4603302.1"/>
    <property type="molecule type" value="Genomic_DNA"/>
</dbReference>
<gene>
    <name evidence="1" type="ORF">UFOPK1820_00886</name>
</gene>
<dbReference type="AlphaFoldDB" id="A0A6J6GPN0"/>